<comment type="caution">
    <text evidence="3">The sequence shown here is derived from an EMBL/GenBank/DDBJ whole genome shotgun (WGS) entry which is preliminary data.</text>
</comment>
<organism evidence="3 4">
    <name type="scientific">Leucobacter luti</name>
    <dbReference type="NCBI Taxonomy" id="340320"/>
    <lineage>
        <taxon>Bacteria</taxon>
        <taxon>Bacillati</taxon>
        <taxon>Actinomycetota</taxon>
        <taxon>Actinomycetes</taxon>
        <taxon>Micrococcales</taxon>
        <taxon>Microbacteriaceae</taxon>
        <taxon>Leucobacter</taxon>
    </lineage>
</organism>
<feature type="region of interest" description="Disordered" evidence="1">
    <location>
        <begin position="1"/>
        <end position="25"/>
    </location>
</feature>
<dbReference type="RefSeq" id="WP_133617793.1">
    <property type="nucleotide sequence ID" value="NZ_SNYA01000009.1"/>
</dbReference>
<evidence type="ECO:0000256" key="1">
    <source>
        <dbReference type="SAM" id="MobiDB-lite"/>
    </source>
</evidence>
<sequence length="207" mass="22650">MRGQVIGTAGGGLTGDDSWANASRGAQEAGRVAEVQVGNTLSRVAERGPAVLHDLRIPIPGFTANVDHVIVHGSRVIVIDSKAWAAGRYWTFRGRTRIGFRLLAPKRDSKDAVRTLIGQHAPHCDKKTIPTAVSAMKRYLEQQGIDAQFDRPMLAIWQDRQTSFAGYRPQGDPAVVVGKNLGRWMRRKVKPHPADPAIIHALAQLVN</sequence>
<name>A0A4R6RS48_9MICO</name>
<dbReference type="Proteomes" id="UP000295601">
    <property type="component" value="Unassembled WGS sequence"/>
</dbReference>
<dbReference type="AlphaFoldDB" id="A0A4R6RS48"/>
<keyword evidence="4" id="KW-1185">Reference proteome</keyword>
<dbReference type="EMBL" id="SNYA01000009">
    <property type="protein sequence ID" value="TDP89544.1"/>
    <property type="molecule type" value="Genomic_DNA"/>
</dbReference>
<dbReference type="OrthoDB" id="4246706at2"/>
<proteinExistence type="predicted"/>
<feature type="domain" description="NERD" evidence="2">
    <location>
        <begin position="29"/>
        <end position="136"/>
    </location>
</feature>
<evidence type="ECO:0000259" key="2">
    <source>
        <dbReference type="PROSITE" id="PS50965"/>
    </source>
</evidence>
<reference evidence="3 4" key="1">
    <citation type="submission" date="2019-03" db="EMBL/GenBank/DDBJ databases">
        <title>Genomic analyses of the natural microbiome of Caenorhabditis elegans.</title>
        <authorList>
            <person name="Samuel B."/>
        </authorList>
    </citation>
    <scope>NUCLEOTIDE SEQUENCE [LARGE SCALE GENOMIC DNA]</scope>
    <source>
        <strain evidence="3 4">JUb18</strain>
    </source>
</reference>
<evidence type="ECO:0000313" key="4">
    <source>
        <dbReference type="Proteomes" id="UP000295601"/>
    </source>
</evidence>
<dbReference type="Pfam" id="PF08378">
    <property type="entry name" value="NERD"/>
    <property type="match status" value="1"/>
</dbReference>
<accession>A0A4R6RS48</accession>
<evidence type="ECO:0000313" key="3">
    <source>
        <dbReference type="EMBL" id="TDP89544.1"/>
    </source>
</evidence>
<protein>
    <submittedName>
        <fullName evidence="3">Nuclease-like protein</fullName>
    </submittedName>
</protein>
<dbReference type="PROSITE" id="PS50965">
    <property type="entry name" value="NERD"/>
    <property type="match status" value="1"/>
</dbReference>
<dbReference type="InterPro" id="IPR011528">
    <property type="entry name" value="NERD"/>
</dbReference>
<gene>
    <name evidence="3" type="ORF">EDF62_3275</name>
</gene>